<feature type="domain" description="FCP1 homology" evidence="1">
    <location>
        <begin position="5"/>
        <end position="175"/>
    </location>
</feature>
<proteinExistence type="predicted"/>
<gene>
    <name evidence="2" type="ORF">N7U68_09450</name>
</gene>
<dbReference type="SMART" id="SM00577">
    <property type="entry name" value="CPDc"/>
    <property type="match status" value="1"/>
</dbReference>
<dbReference type="Gene3D" id="3.40.50.1000">
    <property type="entry name" value="HAD superfamily/HAD-like"/>
    <property type="match status" value="1"/>
</dbReference>
<dbReference type="InterPro" id="IPR050365">
    <property type="entry name" value="TIM50"/>
</dbReference>
<dbReference type="GO" id="GO:0016787">
    <property type="term" value="F:hydrolase activity"/>
    <property type="evidence" value="ECO:0007669"/>
    <property type="project" value="UniProtKB-KW"/>
</dbReference>
<dbReference type="InterPro" id="IPR036412">
    <property type="entry name" value="HAD-like_sf"/>
</dbReference>
<evidence type="ECO:0000313" key="2">
    <source>
        <dbReference type="EMBL" id="UXX84838.1"/>
    </source>
</evidence>
<dbReference type="Proteomes" id="UP001064087">
    <property type="component" value="Chromosome"/>
</dbReference>
<evidence type="ECO:0000313" key="3">
    <source>
        <dbReference type="Proteomes" id="UP001064087"/>
    </source>
</evidence>
<dbReference type="SUPFAM" id="SSF56784">
    <property type="entry name" value="HAD-like"/>
    <property type="match status" value="1"/>
</dbReference>
<name>A0ABY6DIQ1_9RHOB</name>
<sequence>MSDVHPSKRSLLVLDIDETLIHGSEIPLDRPADFRVAQFHIYKRPHLAGFLAACADWYDLGIWSSASESYVQQIVHEVFPAPEAIRFIWGQSRTTMRRSMPSDFERFGRDIGSYHYQKRLQKLKRFGWPLQRILLVDDSPEKCAANYGNAIYVAPFHGQEADGELPHLASYLQSLKDCDDYRRLEKRGWRQSSQPMEL</sequence>
<dbReference type="InterPro" id="IPR023214">
    <property type="entry name" value="HAD_sf"/>
</dbReference>
<dbReference type="InterPro" id="IPR004274">
    <property type="entry name" value="FCP1_dom"/>
</dbReference>
<reference evidence="2" key="1">
    <citation type="submission" date="2022-10" db="EMBL/GenBank/DDBJ databases">
        <title>Roseovarius pelagicus sp. nov., isolated from Arctic seawater.</title>
        <authorList>
            <person name="Hong Y.W."/>
            <person name="Hwang C.Y."/>
        </authorList>
    </citation>
    <scope>NUCLEOTIDE SEQUENCE</scope>
    <source>
        <strain evidence="2">HL-MP18</strain>
    </source>
</reference>
<organism evidence="2 3">
    <name type="scientific">Roseovarius pelagicus</name>
    <dbReference type="NCBI Taxonomy" id="2980108"/>
    <lineage>
        <taxon>Bacteria</taxon>
        <taxon>Pseudomonadati</taxon>
        <taxon>Pseudomonadota</taxon>
        <taxon>Alphaproteobacteria</taxon>
        <taxon>Rhodobacterales</taxon>
        <taxon>Roseobacteraceae</taxon>
        <taxon>Roseovarius</taxon>
    </lineage>
</organism>
<dbReference type="Pfam" id="PF03031">
    <property type="entry name" value="NIF"/>
    <property type="match status" value="1"/>
</dbReference>
<protein>
    <submittedName>
        <fullName evidence="2">HAD family hydrolase</fullName>
    </submittedName>
</protein>
<dbReference type="EMBL" id="CP106738">
    <property type="protein sequence ID" value="UXX84838.1"/>
    <property type="molecule type" value="Genomic_DNA"/>
</dbReference>
<dbReference type="PANTHER" id="PTHR12210">
    <property type="entry name" value="DULLARD PROTEIN PHOSPHATASE"/>
    <property type="match status" value="1"/>
</dbReference>
<accession>A0ABY6DIQ1</accession>
<keyword evidence="2" id="KW-0378">Hydrolase</keyword>
<dbReference type="RefSeq" id="WP_263048947.1">
    <property type="nucleotide sequence ID" value="NZ_CP106738.1"/>
</dbReference>
<keyword evidence="3" id="KW-1185">Reference proteome</keyword>
<dbReference type="PROSITE" id="PS50969">
    <property type="entry name" value="FCP1"/>
    <property type="match status" value="1"/>
</dbReference>
<evidence type="ECO:0000259" key="1">
    <source>
        <dbReference type="PROSITE" id="PS50969"/>
    </source>
</evidence>